<accession>A0ACC5R2G9</accession>
<comment type="caution">
    <text evidence="1">The sequence shown here is derived from an EMBL/GenBank/DDBJ whole genome shotgun (WGS) entry which is preliminary data.</text>
</comment>
<evidence type="ECO:0000313" key="1">
    <source>
        <dbReference type="EMBL" id="MBK1866855.1"/>
    </source>
</evidence>
<name>A0ACC5R2G9_9HYPH</name>
<gene>
    <name evidence="1" type="ORF">JHL16_10860</name>
</gene>
<sequence>MGQILVRKIDDDVLKRIKARAEAHGRSTEAEVREILNEAVASPKKARRSLSSFIGSVQSNRSQAEIDAYVRRLRDEWDN</sequence>
<dbReference type="EMBL" id="JAENHL010000006">
    <property type="protein sequence ID" value="MBK1866855.1"/>
    <property type="molecule type" value="Genomic_DNA"/>
</dbReference>
<protein>
    <submittedName>
        <fullName evidence="1">Arc family DNA-binding protein</fullName>
    </submittedName>
</protein>
<proteinExistence type="predicted"/>
<dbReference type="Proteomes" id="UP000616151">
    <property type="component" value="Unassembled WGS sequence"/>
</dbReference>
<evidence type="ECO:0000313" key="2">
    <source>
        <dbReference type="Proteomes" id="UP000616151"/>
    </source>
</evidence>
<reference evidence="1" key="1">
    <citation type="submission" date="2021-01" db="EMBL/GenBank/DDBJ databases">
        <authorList>
            <person name="Sun Q."/>
        </authorList>
    </citation>
    <scope>NUCLEOTIDE SEQUENCE</scope>
    <source>
        <strain evidence="1">YIM B02566</strain>
    </source>
</reference>
<organism evidence="1 2">
    <name type="scientific">Taklimakanibacter albus</name>
    <dbReference type="NCBI Taxonomy" id="2800327"/>
    <lineage>
        <taxon>Bacteria</taxon>
        <taxon>Pseudomonadati</taxon>
        <taxon>Pseudomonadota</taxon>
        <taxon>Alphaproteobacteria</taxon>
        <taxon>Hyphomicrobiales</taxon>
        <taxon>Aestuariivirgaceae</taxon>
        <taxon>Taklimakanibacter</taxon>
    </lineage>
</organism>
<keyword evidence="2" id="KW-1185">Reference proteome</keyword>
<keyword evidence="1" id="KW-0238">DNA-binding</keyword>